<gene>
    <name evidence="1" type="ORF">AK812_SmicGene36008</name>
</gene>
<dbReference type="EMBL" id="LSRX01001129">
    <property type="protein sequence ID" value="OLP83253.1"/>
    <property type="molecule type" value="Genomic_DNA"/>
</dbReference>
<reference evidence="1 2" key="1">
    <citation type="submission" date="2016-02" db="EMBL/GenBank/DDBJ databases">
        <title>Genome analysis of coral dinoflagellate symbionts highlights evolutionary adaptations to a symbiotic lifestyle.</title>
        <authorList>
            <person name="Aranda M."/>
            <person name="Li Y."/>
            <person name="Liew Y.J."/>
            <person name="Baumgarten S."/>
            <person name="Simakov O."/>
            <person name="Wilson M."/>
            <person name="Piel J."/>
            <person name="Ashoor H."/>
            <person name="Bougouffa S."/>
            <person name="Bajic V.B."/>
            <person name="Ryu T."/>
            <person name="Ravasi T."/>
            <person name="Bayer T."/>
            <person name="Micklem G."/>
            <person name="Kim H."/>
            <person name="Bhak J."/>
            <person name="Lajeunesse T.C."/>
            <person name="Voolstra C.R."/>
        </authorList>
    </citation>
    <scope>NUCLEOTIDE SEQUENCE [LARGE SCALE GENOMIC DNA]</scope>
    <source>
        <strain evidence="1 2">CCMP2467</strain>
    </source>
</reference>
<evidence type="ECO:0000313" key="2">
    <source>
        <dbReference type="Proteomes" id="UP000186817"/>
    </source>
</evidence>
<name>A0A1Q9CK00_SYMMI</name>
<keyword evidence="2" id="KW-1185">Reference proteome</keyword>
<sequence length="188" mass="20623">MVTEGKGDGTVLGAFIRNRLANIQNRRYNEKETMLLVLKAFKFILEVQLDTMKEENCILADLHDHNITVMADGQGGPLDIKFAFVATPFLMHPFEVSLGLHDNKGRLSFKGPIDDAADAIGQPAFITYIRRVHGHHETLVAAAGVQASTAVLAHEAAVSLRSEVTELLDKREGPLGIMRGLSTDYKAK</sequence>
<dbReference type="AlphaFoldDB" id="A0A1Q9CK00"/>
<accession>A0A1Q9CK00</accession>
<dbReference type="Proteomes" id="UP000186817">
    <property type="component" value="Unassembled WGS sequence"/>
</dbReference>
<comment type="caution">
    <text evidence="1">The sequence shown here is derived from an EMBL/GenBank/DDBJ whole genome shotgun (WGS) entry which is preliminary data.</text>
</comment>
<evidence type="ECO:0000313" key="1">
    <source>
        <dbReference type="EMBL" id="OLP83253.1"/>
    </source>
</evidence>
<organism evidence="1 2">
    <name type="scientific">Symbiodinium microadriaticum</name>
    <name type="common">Dinoflagellate</name>
    <name type="synonym">Zooxanthella microadriatica</name>
    <dbReference type="NCBI Taxonomy" id="2951"/>
    <lineage>
        <taxon>Eukaryota</taxon>
        <taxon>Sar</taxon>
        <taxon>Alveolata</taxon>
        <taxon>Dinophyceae</taxon>
        <taxon>Suessiales</taxon>
        <taxon>Symbiodiniaceae</taxon>
        <taxon>Symbiodinium</taxon>
    </lineage>
</organism>
<protein>
    <submittedName>
        <fullName evidence="1">Uncharacterized protein</fullName>
    </submittedName>
</protein>
<proteinExistence type="predicted"/>